<name>A0AAQ4DZX4_AMBAM</name>
<dbReference type="AlphaFoldDB" id="A0AAQ4DZX4"/>
<dbReference type="GO" id="GO:0097191">
    <property type="term" value="P:extrinsic apoptotic signaling pathway"/>
    <property type="evidence" value="ECO:0007669"/>
    <property type="project" value="TreeGrafter"/>
</dbReference>
<reference evidence="1 2" key="1">
    <citation type="journal article" date="2023" name="Arcadia Sci">
        <title>De novo assembly of a long-read Amblyomma americanum tick genome.</title>
        <authorList>
            <person name="Chou S."/>
            <person name="Poskanzer K.E."/>
            <person name="Rollins M."/>
            <person name="Thuy-Boun P.S."/>
        </authorList>
    </citation>
    <scope>NUCLEOTIDE SEQUENCE [LARGE SCALE GENOMIC DNA]</scope>
    <source>
        <strain evidence="1">F_SG_1</strain>
        <tissue evidence="1">Salivary glands</tissue>
    </source>
</reference>
<evidence type="ECO:0008006" key="3">
    <source>
        <dbReference type="Google" id="ProtNLM"/>
    </source>
</evidence>
<dbReference type="Proteomes" id="UP001321473">
    <property type="component" value="Unassembled WGS sequence"/>
</dbReference>
<dbReference type="Pfam" id="PF05458">
    <property type="entry name" value="Siva"/>
    <property type="match status" value="1"/>
</dbReference>
<dbReference type="PANTHER" id="PTHR14365">
    <property type="entry name" value="APOPTOSIS REGULATORY PROTEIN SIVA"/>
    <property type="match status" value="1"/>
</dbReference>
<dbReference type="InterPro" id="IPR022773">
    <property type="entry name" value="Siva"/>
</dbReference>
<protein>
    <recommendedName>
        <fullName evidence="3">Apoptosis regulatory protein Siva</fullName>
    </recommendedName>
</protein>
<organism evidence="1 2">
    <name type="scientific">Amblyomma americanum</name>
    <name type="common">Lone star tick</name>
    <dbReference type="NCBI Taxonomy" id="6943"/>
    <lineage>
        <taxon>Eukaryota</taxon>
        <taxon>Metazoa</taxon>
        <taxon>Ecdysozoa</taxon>
        <taxon>Arthropoda</taxon>
        <taxon>Chelicerata</taxon>
        <taxon>Arachnida</taxon>
        <taxon>Acari</taxon>
        <taxon>Parasitiformes</taxon>
        <taxon>Ixodida</taxon>
        <taxon>Ixodoidea</taxon>
        <taxon>Ixodidae</taxon>
        <taxon>Amblyomminae</taxon>
        <taxon>Amblyomma</taxon>
    </lineage>
</organism>
<comment type="caution">
    <text evidence="1">The sequence shown here is derived from an EMBL/GenBank/DDBJ whole genome shotgun (WGS) entry which is preliminary data.</text>
</comment>
<dbReference type="EMBL" id="JARKHS020024635">
    <property type="protein sequence ID" value="KAK8768014.1"/>
    <property type="molecule type" value="Genomic_DNA"/>
</dbReference>
<sequence>MSAVHSKTLKMLYSGSNPHSGTVKLDRGGQMNGTNPVDLQPKQCGSCHRKCVVVSACAFCDRTSCEACTRLCVSCEKVFCPLCSVLKYNQHEEYAVCLTCGS</sequence>
<evidence type="ECO:0000313" key="1">
    <source>
        <dbReference type="EMBL" id="KAK8768014.1"/>
    </source>
</evidence>
<keyword evidence="2" id="KW-1185">Reference proteome</keyword>
<gene>
    <name evidence="1" type="ORF">V5799_005204</name>
</gene>
<proteinExistence type="predicted"/>
<accession>A0AAQ4DZX4</accession>
<dbReference type="GO" id="GO:0005175">
    <property type="term" value="F:CD27 receptor binding"/>
    <property type="evidence" value="ECO:0007669"/>
    <property type="project" value="TreeGrafter"/>
</dbReference>
<evidence type="ECO:0000313" key="2">
    <source>
        <dbReference type="Proteomes" id="UP001321473"/>
    </source>
</evidence>
<dbReference type="PANTHER" id="PTHR14365:SF1">
    <property type="entry name" value="APOPTOSIS REGULATORY PROTEIN SIVA"/>
    <property type="match status" value="1"/>
</dbReference>